<dbReference type="AlphaFoldDB" id="A0A4R3UMR7"/>
<sequence length="444" mass="50112">MSFQPKVVWTEGMFLRPQHFQQLERYFDHQLNVRTQVQQGFYWGVHSLTLDEEALQIGKIVLRQAVGVMPDGTPFSIDTQTQPELVLDVPADVRQCRVMLALPMRRSGGQDVSFDGEGESLARYAVVERSLPDRSMEGGESALVQLGVPCWRLKLERDMGPEWVAIPLLRVLERGTDNRLRIDMDYIPPTLAAGRQPRLLRFLQELHGLLASRSEVLAHRVLQSGRGGVAEVADFMMLELINRYAGQTWADLQFPDAHPGQWFRNWTELAGALATYGAAQRRLAEMTPYVHDDMAPGFEVLMRELRRLLSTVLEQHAIPIVLADRGQGVSVAEIHDAELLQSADFVLAVHADLPADVLRRRFPAQVKIGPVDRIRDLVHLQLPGIELQALPVAPRELPYNAGYAYYALGKNGDLWRQLERTGAMALHLAGEFPDLRLEFWAIRA</sequence>
<dbReference type="InterPro" id="IPR010263">
    <property type="entry name" value="T6SS_TssK"/>
</dbReference>
<dbReference type="Proteomes" id="UP000294692">
    <property type="component" value="Unassembled WGS sequence"/>
</dbReference>
<name>A0A4R3UMR7_9BURK</name>
<accession>A0A4R3UMR7</accession>
<comment type="caution">
    <text evidence="1">The sequence shown here is derived from an EMBL/GenBank/DDBJ whole genome shotgun (WGS) entry which is preliminary data.</text>
</comment>
<reference evidence="1 2" key="1">
    <citation type="submission" date="2019-03" db="EMBL/GenBank/DDBJ databases">
        <title>Genomic Encyclopedia of Type Strains, Phase IV (KMG-IV): sequencing the most valuable type-strain genomes for metagenomic binning, comparative biology and taxonomic classification.</title>
        <authorList>
            <person name="Goeker M."/>
        </authorList>
    </citation>
    <scope>NUCLEOTIDE SEQUENCE [LARGE SCALE GENOMIC DNA]</scope>
    <source>
        <strain evidence="1 2">DSM 100048</strain>
    </source>
</reference>
<dbReference type="NCBIfam" id="TIGR03353">
    <property type="entry name" value="VI_chp_4"/>
    <property type="match status" value="1"/>
</dbReference>
<evidence type="ECO:0000313" key="1">
    <source>
        <dbReference type="EMBL" id="TCU92995.1"/>
    </source>
</evidence>
<organism evidence="1 2">
    <name type="scientific">Paracandidimonas soli</name>
    <dbReference type="NCBI Taxonomy" id="1917182"/>
    <lineage>
        <taxon>Bacteria</taxon>
        <taxon>Pseudomonadati</taxon>
        <taxon>Pseudomonadota</taxon>
        <taxon>Betaproteobacteria</taxon>
        <taxon>Burkholderiales</taxon>
        <taxon>Alcaligenaceae</taxon>
        <taxon>Paracandidimonas</taxon>
    </lineage>
</organism>
<dbReference type="PANTHER" id="PTHR35566">
    <property type="entry name" value="BLR3599 PROTEIN"/>
    <property type="match status" value="1"/>
</dbReference>
<protein>
    <submittedName>
        <fullName evidence="1">Type VI secretion system protein ImpJ</fullName>
    </submittedName>
</protein>
<dbReference type="Pfam" id="PF05936">
    <property type="entry name" value="T6SS_VasE"/>
    <property type="match status" value="1"/>
</dbReference>
<gene>
    <name evidence="1" type="ORF">EV686_11316</name>
</gene>
<dbReference type="EMBL" id="SMBX01000013">
    <property type="protein sequence ID" value="TCU92995.1"/>
    <property type="molecule type" value="Genomic_DNA"/>
</dbReference>
<dbReference type="OrthoDB" id="9775333at2"/>
<proteinExistence type="predicted"/>
<keyword evidence="2" id="KW-1185">Reference proteome</keyword>
<dbReference type="RefSeq" id="WP_132478189.1">
    <property type="nucleotide sequence ID" value="NZ_JBEBWM010000005.1"/>
</dbReference>
<evidence type="ECO:0000313" key="2">
    <source>
        <dbReference type="Proteomes" id="UP000294692"/>
    </source>
</evidence>
<dbReference type="PANTHER" id="PTHR35566:SF1">
    <property type="entry name" value="TYPE VI SECRETION SYSTEM BASEPLATE COMPONENT TSSK1"/>
    <property type="match status" value="1"/>
</dbReference>